<proteinExistence type="predicted"/>
<feature type="signal peptide" evidence="2">
    <location>
        <begin position="1"/>
        <end position="24"/>
    </location>
</feature>
<dbReference type="EMBL" id="HACG01030225">
    <property type="protein sequence ID" value="CEK77090.1"/>
    <property type="molecule type" value="Transcribed_RNA"/>
</dbReference>
<sequence>MHCDLSFPVSVIFLLIFPPDFSSSSTVIYTLIFTENQPQNQHYAHLPAHKPTPKQKLTPTSITSLHH</sequence>
<evidence type="ECO:0008006" key="5">
    <source>
        <dbReference type="Google" id="ProtNLM"/>
    </source>
</evidence>
<evidence type="ECO:0000313" key="3">
    <source>
        <dbReference type="EMBL" id="CEK77089.1"/>
    </source>
</evidence>
<name>A0A0B7AAW1_9EUPU</name>
<gene>
    <name evidence="4" type="primary">ORF102984</name>
    <name evidence="3" type="synonym">ORF102982</name>
</gene>
<feature type="chain" id="PRO_5007391213" description="Secreted protein" evidence="2">
    <location>
        <begin position="25"/>
        <end position="67"/>
    </location>
</feature>
<reference evidence="4" key="1">
    <citation type="submission" date="2014-12" db="EMBL/GenBank/DDBJ databases">
        <title>Insight into the proteome of Arion vulgaris.</title>
        <authorList>
            <person name="Aradska J."/>
            <person name="Bulat T."/>
            <person name="Smidak R."/>
            <person name="Sarate P."/>
            <person name="Gangsoo J."/>
            <person name="Sialana F."/>
            <person name="Bilban M."/>
            <person name="Lubec G."/>
        </authorList>
    </citation>
    <scope>NUCLEOTIDE SEQUENCE</scope>
    <source>
        <tissue evidence="4">Skin</tissue>
    </source>
</reference>
<keyword evidence="2" id="KW-0732">Signal</keyword>
<organism evidence="4">
    <name type="scientific">Arion vulgaris</name>
    <dbReference type="NCBI Taxonomy" id="1028688"/>
    <lineage>
        <taxon>Eukaryota</taxon>
        <taxon>Metazoa</taxon>
        <taxon>Spiralia</taxon>
        <taxon>Lophotrochozoa</taxon>
        <taxon>Mollusca</taxon>
        <taxon>Gastropoda</taxon>
        <taxon>Heterobranchia</taxon>
        <taxon>Euthyneura</taxon>
        <taxon>Panpulmonata</taxon>
        <taxon>Eupulmonata</taxon>
        <taxon>Stylommatophora</taxon>
        <taxon>Helicina</taxon>
        <taxon>Arionoidea</taxon>
        <taxon>Arionidae</taxon>
        <taxon>Arion</taxon>
    </lineage>
</organism>
<evidence type="ECO:0000256" key="2">
    <source>
        <dbReference type="SAM" id="SignalP"/>
    </source>
</evidence>
<dbReference type="EMBL" id="HACG01030224">
    <property type="protein sequence ID" value="CEK77089.1"/>
    <property type="molecule type" value="Transcribed_RNA"/>
</dbReference>
<evidence type="ECO:0000256" key="1">
    <source>
        <dbReference type="SAM" id="MobiDB-lite"/>
    </source>
</evidence>
<feature type="region of interest" description="Disordered" evidence="1">
    <location>
        <begin position="42"/>
        <end position="67"/>
    </location>
</feature>
<dbReference type="AlphaFoldDB" id="A0A0B7AAW1"/>
<feature type="compositionally biased region" description="Polar residues" evidence="1">
    <location>
        <begin position="55"/>
        <end position="67"/>
    </location>
</feature>
<protein>
    <recommendedName>
        <fullName evidence="5">Secreted protein</fullName>
    </recommendedName>
</protein>
<accession>A0A0B7AAW1</accession>
<evidence type="ECO:0000313" key="4">
    <source>
        <dbReference type="EMBL" id="CEK77090.1"/>
    </source>
</evidence>